<dbReference type="NCBIfam" id="TIGR00038">
    <property type="entry name" value="efp"/>
    <property type="match status" value="1"/>
</dbReference>
<evidence type="ECO:0000259" key="11">
    <source>
        <dbReference type="SMART" id="SM01185"/>
    </source>
</evidence>
<dbReference type="RefSeq" id="WP_145370894.1">
    <property type="nucleotide sequence ID" value="NZ_CP036275.1"/>
</dbReference>
<evidence type="ECO:0000256" key="1">
    <source>
        <dbReference type="ARBA" id="ARBA00004496"/>
    </source>
</evidence>
<dbReference type="PANTHER" id="PTHR30053">
    <property type="entry name" value="ELONGATION FACTOR P"/>
    <property type="match status" value="1"/>
</dbReference>
<dbReference type="Gene3D" id="2.30.30.30">
    <property type="match status" value="1"/>
</dbReference>
<evidence type="ECO:0000256" key="8">
    <source>
        <dbReference type="NCBIfam" id="TIGR00038"/>
    </source>
</evidence>
<dbReference type="InterPro" id="IPR008991">
    <property type="entry name" value="Translation_prot_SH3-like_sf"/>
</dbReference>
<gene>
    <name evidence="7 12" type="primary">efp</name>
    <name evidence="12" type="ORF">Mal4_40880</name>
</gene>
<proteinExistence type="inferred from homology"/>
<dbReference type="Pfam" id="PF08207">
    <property type="entry name" value="EFP_N"/>
    <property type="match status" value="1"/>
</dbReference>
<dbReference type="SMART" id="SM01185">
    <property type="entry name" value="EFP"/>
    <property type="match status" value="1"/>
</dbReference>
<dbReference type="NCBIfam" id="NF001810">
    <property type="entry name" value="PRK00529.1"/>
    <property type="match status" value="1"/>
</dbReference>
<evidence type="ECO:0000256" key="2">
    <source>
        <dbReference type="ARBA" id="ARBA00004815"/>
    </source>
</evidence>
<comment type="subcellular location">
    <subcellularLocation>
        <location evidence="1 7">Cytoplasm</location>
    </subcellularLocation>
</comment>
<dbReference type="FunFam" id="2.40.50.140:FF:000009">
    <property type="entry name" value="Elongation factor P"/>
    <property type="match status" value="1"/>
</dbReference>
<dbReference type="Pfam" id="PF01132">
    <property type="entry name" value="EFP"/>
    <property type="match status" value="1"/>
</dbReference>
<evidence type="ECO:0000256" key="9">
    <source>
        <dbReference type="RuleBase" id="RU004389"/>
    </source>
</evidence>
<dbReference type="CDD" id="cd04470">
    <property type="entry name" value="S1_EF-P_repeat_1"/>
    <property type="match status" value="1"/>
</dbReference>
<dbReference type="Pfam" id="PF09285">
    <property type="entry name" value="Elong-fact-P_C"/>
    <property type="match status" value="1"/>
</dbReference>
<comment type="function">
    <text evidence="7">Involved in peptide bond synthesis. Stimulates efficient translation and peptide-bond synthesis on native or reconstituted 70S ribosomes in vitro. Probably functions indirectly by altering the affinity of the ribosome for aminoacyl-tRNA, thus increasing their reactivity as acceptors for peptidyl transferase.</text>
</comment>
<accession>A0A517ZBD4</accession>
<dbReference type="Proteomes" id="UP000320496">
    <property type="component" value="Chromosome"/>
</dbReference>
<feature type="domain" description="Translation elongation factor P/YeiP central" evidence="11">
    <location>
        <begin position="69"/>
        <end position="123"/>
    </location>
</feature>
<dbReference type="FunFam" id="2.30.30.30:FF:000003">
    <property type="entry name" value="Elongation factor P"/>
    <property type="match status" value="1"/>
</dbReference>
<dbReference type="PROSITE" id="PS01275">
    <property type="entry name" value="EFP"/>
    <property type="match status" value="1"/>
</dbReference>
<protein>
    <recommendedName>
        <fullName evidence="7 8">Elongation factor P</fullName>
        <shortName evidence="7">EF-P</shortName>
    </recommendedName>
</protein>
<dbReference type="InterPro" id="IPR020599">
    <property type="entry name" value="Transl_elong_fac_P/YeiP"/>
</dbReference>
<dbReference type="GO" id="GO:0043043">
    <property type="term" value="P:peptide biosynthetic process"/>
    <property type="evidence" value="ECO:0007669"/>
    <property type="project" value="InterPro"/>
</dbReference>
<dbReference type="SMART" id="SM00841">
    <property type="entry name" value="Elong-fact-P_C"/>
    <property type="match status" value="1"/>
</dbReference>
<evidence type="ECO:0000256" key="6">
    <source>
        <dbReference type="ARBA" id="ARBA00022917"/>
    </source>
</evidence>
<reference evidence="12 13" key="1">
    <citation type="submission" date="2019-02" db="EMBL/GenBank/DDBJ databases">
        <title>Deep-cultivation of Planctomycetes and their phenomic and genomic characterization uncovers novel biology.</title>
        <authorList>
            <person name="Wiegand S."/>
            <person name="Jogler M."/>
            <person name="Boedeker C."/>
            <person name="Pinto D."/>
            <person name="Vollmers J."/>
            <person name="Rivas-Marin E."/>
            <person name="Kohn T."/>
            <person name="Peeters S.H."/>
            <person name="Heuer A."/>
            <person name="Rast P."/>
            <person name="Oberbeckmann S."/>
            <person name="Bunk B."/>
            <person name="Jeske O."/>
            <person name="Meyerdierks A."/>
            <person name="Storesund J.E."/>
            <person name="Kallscheuer N."/>
            <person name="Luecker S."/>
            <person name="Lage O.M."/>
            <person name="Pohl T."/>
            <person name="Merkel B.J."/>
            <person name="Hornburger P."/>
            <person name="Mueller R.-W."/>
            <person name="Bruemmer F."/>
            <person name="Labrenz M."/>
            <person name="Spormann A.M."/>
            <person name="Op den Camp H."/>
            <person name="Overmann J."/>
            <person name="Amann R."/>
            <person name="Jetten M.S.M."/>
            <person name="Mascher T."/>
            <person name="Medema M.H."/>
            <person name="Devos D.P."/>
            <person name="Kaster A.-K."/>
            <person name="Ovreas L."/>
            <person name="Rohde M."/>
            <person name="Galperin M.Y."/>
            <person name="Jogler C."/>
        </authorList>
    </citation>
    <scope>NUCLEOTIDE SEQUENCE [LARGE SCALE GENOMIC DNA]</scope>
    <source>
        <strain evidence="12 13">Mal4</strain>
    </source>
</reference>
<dbReference type="KEGG" id="mri:Mal4_40880"/>
<comment type="similarity">
    <text evidence="3 7 9">Belongs to the elongation factor P family.</text>
</comment>
<dbReference type="InterPro" id="IPR015365">
    <property type="entry name" value="Elong-fact-P_C"/>
</dbReference>
<dbReference type="EMBL" id="CP036275">
    <property type="protein sequence ID" value="QDU39741.1"/>
    <property type="molecule type" value="Genomic_DNA"/>
</dbReference>
<feature type="domain" description="Elongation factor P C-terminal" evidence="10">
    <location>
        <begin position="131"/>
        <end position="186"/>
    </location>
</feature>
<dbReference type="FunFam" id="2.40.50.140:FF:000004">
    <property type="entry name" value="Elongation factor P"/>
    <property type="match status" value="1"/>
</dbReference>
<organism evidence="12 13">
    <name type="scientific">Maioricimonas rarisocia</name>
    <dbReference type="NCBI Taxonomy" id="2528026"/>
    <lineage>
        <taxon>Bacteria</taxon>
        <taxon>Pseudomonadati</taxon>
        <taxon>Planctomycetota</taxon>
        <taxon>Planctomycetia</taxon>
        <taxon>Planctomycetales</taxon>
        <taxon>Planctomycetaceae</taxon>
        <taxon>Maioricimonas</taxon>
    </lineage>
</organism>
<dbReference type="AlphaFoldDB" id="A0A517ZBD4"/>
<dbReference type="SUPFAM" id="SSF50249">
    <property type="entry name" value="Nucleic acid-binding proteins"/>
    <property type="match status" value="2"/>
</dbReference>
<dbReference type="InterPro" id="IPR013852">
    <property type="entry name" value="Transl_elong_P/YeiP_CS"/>
</dbReference>
<keyword evidence="4 7" id="KW-0963">Cytoplasm</keyword>
<dbReference type="SUPFAM" id="SSF50104">
    <property type="entry name" value="Translation proteins SH3-like domain"/>
    <property type="match status" value="1"/>
</dbReference>
<dbReference type="InterPro" id="IPR011768">
    <property type="entry name" value="Transl_elongation_fac_P"/>
</dbReference>
<evidence type="ECO:0000259" key="10">
    <source>
        <dbReference type="SMART" id="SM00841"/>
    </source>
</evidence>
<dbReference type="PIRSF" id="PIRSF005901">
    <property type="entry name" value="EF-P"/>
    <property type="match status" value="1"/>
</dbReference>
<evidence type="ECO:0000256" key="3">
    <source>
        <dbReference type="ARBA" id="ARBA00009479"/>
    </source>
</evidence>
<dbReference type="Gene3D" id="2.40.50.140">
    <property type="entry name" value="Nucleic acid-binding proteins"/>
    <property type="match status" value="2"/>
</dbReference>
<keyword evidence="6 7" id="KW-0648">Protein biosynthesis</keyword>
<dbReference type="UniPathway" id="UPA00345"/>
<name>A0A517ZBD4_9PLAN</name>
<sequence>MPQINAGDFRKGIKVTVDGQPFEMIECNFVKPGKGQALYKTRLRNLLTGTLLDNTYRSGDSLESADVRNADGLYSYFDGTNYIFMDNESFEQMELSADVCADQMKFIKEGAECGLLYWNDQLIGVTPPKHVELEVTYTEPAARGNTATNVTKPATVETGGEVQVPAFIEIGETIKIAAETGEYLGRA</sequence>
<dbReference type="GO" id="GO:0003746">
    <property type="term" value="F:translation elongation factor activity"/>
    <property type="evidence" value="ECO:0007669"/>
    <property type="project" value="UniProtKB-UniRule"/>
</dbReference>
<dbReference type="OrthoDB" id="9801844at2"/>
<dbReference type="InterPro" id="IPR014722">
    <property type="entry name" value="Rib_uL2_dom2"/>
</dbReference>
<evidence type="ECO:0000313" key="13">
    <source>
        <dbReference type="Proteomes" id="UP000320496"/>
    </source>
</evidence>
<keyword evidence="5 7" id="KW-0251">Elongation factor</keyword>
<evidence type="ECO:0000313" key="12">
    <source>
        <dbReference type="EMBL" id="QDU39741.1"/>
    </source>
</evidence>
<dbReference type="HAMAP" id="MF_00141">
    <property type="entry name" value="EF_P"/>
    <property type="match status" value="1"/>
</dbReference>
<comment type="pathway">
    <text evidence="2 7">Protein biosynthesis; polypeptide chain elongation.</text>
</comment>
<dbReference type="InterPro" id="IPR012340">
    <property type="entry name" value="NA-bd_OB-fold"/>
</dbReference>
<evidence type="ECO:0000256" key="5">
    <source>
        <dbReference type="ARBA" id="ARBA00022768"/>
    </source>
</evidence>
<dbReference type="CDD" id="cd05794">
    <property type="entry name" value="S1_EF-P_repeat_2"/>
    <property type="match status" value="1"/>
</dbReference>
<dbReference type="PANTHER" id="PTHR30053:SF12">
    <property type="entry name" value="ELONGATION FACTOR P (EF-P) FAMILY PROTEIN"/>
    <property type="match status" value="1"/>
</dbReference>
<evidence type="ECO:0000256" key="7">
    <source>
        <dbReference type="HAMAP-Rule" id="MF_00141"/>
    </source>
</evidence>
<dbReference type="InterPro" id="IPR001059">
    <property type="entry name" value="Transl_elong_P/YeiP_cen"/>
</dbReference>
<keyword evidence="13" id="KW-1185">Reference proteome</keyword>
<dbReference type="GO" id="GO:0005829">
    <property type="term" value="C:cytosol"/>
    <property type="evidence" value="ECO:0007669"/>
    <property type="project" value="UniProtKB-ARBA"/>
</dbReference>
<evidence type="ECO:0000256" key="4">
    <source>
        <dbReference type="ARBA" id="ARBA00022490"/>
    </source>
</evidence>
<dbReference type="InterPro" id="IPR013185">
    <property type="entry name" value="Transl_elong_KOW-like"/>
</dbReference>